<evidence type="ECO:0000313" key="3">
    <source>
        <dbReference type="Proteomes" id="UP000324800"/>
    </source>
</evidence>
<reference evidence="2 3" key="1">
    <citation type="submission" date="2019-03" db="EMBL/GenBank/DDBJ databases">
        <title>Single cell metagenomics reveals metabolic interactions within the superorganism composed of flagellate Streblomastix strix and complex community of Bacteroidetes bacteria on its surface.</title>
        <authorList>
            <person name="Treitli S.C."/>
            <person name="Kolisko M."/>
            <person name="Husnik F."/>
            <person name="Keeling P."/>
            <person name="Hampl V."/>
        </authorList>
    </citation>
    <scope>NUCLEOTIDE SEQUENCE [LARGE SCALE GENOMIC DNA]</scope>
    <source>
        <strain evidence="2">ST1C</strain>
    </source>
</reference>
<evidence type="ECO:0000313" key="2">
    <source>
        <dbReference type="EMBL" id="KAA6338451.1"/>
    </source>
</evidence>
<gene>
    <name evidence="2" type="ORF">EZS28_052699</name>
</gene>
<comment type="caution">
    <text evidence="2">The sequence shown here is derived from an EMBL/GenBank/DDBJ whole genome shotgun (WGS) entry which is preliminary data.</text>
</comment>
<feature type="non-terminal residue" evidence="2">
    <location>
        <position position="1"/>
    </location>
</feature>
<accession>A0A5J4RZI6</accession>
<name>A0A5J4RZI6_9EUKA</name>
<dbReference type="EMBL" id="SNRW01041257">
    <property type="protein sequence ID" value="KAA6338451.1"/>
    <property type="molecule type" value="Genomic_DNA"/>
</dbReference>
<dbReference type="Proteomes" id="UP000324800">
    <property type="component" value="Unassembled WGS sequence"/>
</dbReference>
<sequence length="193" mass="22724">DSEPWEGDDEKEGHATTRKNRGISHGPRVDQGRKLLTEFLDSISMIRETQQMIIEGQKYNTQKKYMQTMKVFDDWMKEKNYTIQDIMNQKKAFILTEFMTWLTRTRKTKPSSAKHHATILNAMLSLIFGTAQFSTTVQRLTTHAISNHQINYPRYGSTWDINQLFEYWRKRPESNFLSNEELQTKLALILVSL</sequence>
<organism evidence="2 3">
    <name type="scientific">Streblomastix strix</name>
    <dbReference type="NCBI Taxonomy" id="222440"/>
    <lineage>
        <taxon>Eukaryota</taxon>
        <taxon>Metamonada</taxon>
        <taxon>Preaxostyla</taxon>
        <taxon>Oxymonadida</taxon>
        <taxon>Streblomastigidae</taxon>
        <taxon>Streblomastix</taxon>
    </lineage>
</organism>
<protein>
    <submittedName>
        <fullName evidence="2">Uncharacterized protein</fullName>
    </submittedName>
</protein>
<evidence type="ECO:0000256" key="1">
    <source>
        <dbReference type="SAM" id="MobiDB-lite"/>
    </source>
</evidence>
<proteinExistence type="predicted"/>
<feature type="region of interest" description="Disordered" evidence="1">
    <location>
        <begin position="1"/>
        <end position="28"/>
    </location>
</feature>
<dbReference type="AlphaFoldDB" id="A0A5J4RZI6"/>
<feature type="compositionally biased region" description="Acidic residues" evidence="1">
    <location>
        <begin position="1"/>
        <end position="10"/>
    </location>
</feature>